<proteinExistence type="predicted"/>
<sequence length="76" mass="8150">MVTRRLYILKALRSDFGVGGRNGNPTYRRGMGQPPQGSKVDAVDSSPFGAPSIVRCPAIPTAVFASNVFERTQGQP</sequence>
<feature type="region of interest" description="Disordered" evidence="1">
    <location>
        <begin position="19"/>
        <end position="43"/>
    </location>
</feature>
<evidence type="ECO:0000313" key="3">
    <source>
        <dbReference type="Proteomes" id="UP000182409"/>
    </source>
</evidence>
<protein>
    <submittedName>
        <fullName evidence="2">Uncharacterized protein</fullName>
    </submittedName>
</protein>
<accession>A0A1H4N402</accession>
<dbReference type="Proteomes" id="UP000182409">
    <property type="component" value="Unassembled WGS sequence"/>
</dbReference>
<evidence type="ECO:0000256" key="1">
    <source>
        <dbReference type="SAM" id="MobiDB-lite"/>
    </source>
</evidence>
<organism evidence="2 3">
    <name type="scientific">Terriglobus roseus</name>
    <dbReference type="NCBI Taxonomy" id="392734"/>
    <lineage>
        <taxon>Bacteria</taxon>
        <taxon>Pseudomonadati</taxon>
        <taxon>Acidobacteriota</taxon>
        <taxon>Terriglobia</taxon>
        <taxon>Terriglobales</taxon>
        <taxon>Acidobacteriaceae</taxon>
        <taxon>Terriglobus</taxon>
    </lineage>
</organism>
<dbReference type="EMBL" id="FNSD01000001">
    <property type="protein sequence ID" value="SEB89744.1"/>
    <property type="molecule type" value="Genomic_DNA"/>
</dbReference>
<name>A0A1H4N402_9BACT</name>
<dbReference type="AlphaFoldDB" id="A0A1H4N402"/>
<evidence type="ECO:0000313" key="2">
    <source>
        <dbReference type="EMBL" id="SEB89744.1"/>
    </source>
</evidence>
<gene>
    <name evidence="2" type="ORF">SAMN05443244_2125</name>
</gene>
<reference evidence="2 3" key="1">
    <citation type="submission" date="2016-10" db="EMBL/GenBank/DDBJ databases">
        <authorList>
            <person name="de Groot N.N."/>
        </authorList>
    </citation>
    <scope>NUCLEOTIDE SEQUENCE [LARGE SCALE GENOMIC DNA]</scope>
    <source>
        <strain evidence="2 3">AB35.6</strain>
    </source>
</reference>